<feature type="transmembrane region" description="Helical" evidence="1">
    <location>
        <begin position="731"/>
        <end position="759"/>
    </location>
</feature>
<feature type="transmembrane region" description="Helical" evidence="1">
    <location>
        <begin position="577"/>
        <end position="600"/>
    </location>
</feature>
<name>A0A9P1N4R2_9PELO</name>
<feature type="transmembrane region" description="Helical" evidence="1">
    <location>
        <begin position="620"/>
        <end position="640"/>
    </location>
</feature>
<evidence type="ECO:0000313" key="3">
    <source>
        <dbReference type="Proteomes" id="UP001152747"/>
    </source>
</evidence>
<dbReference type="InterPro" id="IPR019422">
    <property type="entry name" value="7TM_GPCR_serpentine_rcpt_Srh"/>
</dbReference>
<evidence type="ECO:0000313" key="2">
    <source>
        <dbReference type="EMBL" id="CAI5447926.1"/>
    </source>
</evidence>
<feature type="transmembrane region" description="Helical" evidence="1">
    <location>
        <begin position="186"/>
        <end position="212"/>
    </location>
</feature>
<organism evidence="2 3">
    <name type="scientific">Caenorhabditis angaria</name>
    <dbReference type="NCBI Taxonomy" id="860376"/>
    <lineage>
        <taxon>Eukaryota</taxon>
        <taxon>Metazoa</taxon>
        <taxon>Ecdysozoa</taxon>
        <taxon>Nematoda</taxon>
        <taxon>Chromadorea</taxon>
        <taxon>Rhabditida</taxon>
        <taxon>Rhabditina</taxon>
        <taxon>Rhabditomorpha</taxon>
        <taxon>Rhabditoidea</taxon>
        <taxon>Rhabditidae</taxon>
        <taxon>Peloderinae</taxon>
        <taxon>Caenorhabditis</taxon>
    </lineage>
</organism>
<reference evidence="2" key="1">
    <citation type="submission" date="2022-11" db="EMBL/GenBank/DDBJ databases">
        <authorList>
            <person name="Kikuchi T."/>
        </authorList>
    </citation>
    <scope>NUCLEOTIDE SEQUENCE</scope>
    <source>
        <strain evidence="2">PS1010</strain>
    </source>
</reference>
<feature type="transmembrane region" description="Helical" evidence="1">
    <location>
        <begin position="841"/>
        <end position="872"/>
    </location>
</feature>
<keyword evidence="1" id="KW-0472">Membrane</keyword>
<feature type="transmembrane region" description="Helical" evidence="1">
    <location>
        <begin position="435"/>
        <end position="455"/>
    </location>
</feature>
<gene>
    <name evidence="2" type="ORF">CAMP_LOCUS10563</name>
</gene>
<feature type="transmembrane region" description="Helical" evidence="1">
    <location>
        <begin position="351"/>
        <end position="376"/>
    </location>
</feature>
<feature type="transmembrane region" description="Helical" evidence="1">
    <location>
        <begin position="475"/>
        <end position="495"/>
    </location>
</feature>
<evidence type="ECO:0000256" key="1">
    <source>
        <dbReference type="SAM" id="Phobius"/>
    </source>
</evidence>
<protein>
    <submittedName>
        <fullName evidence="2">Uncharacterized protein</fullName>
    </submittedName>
</protein>
<feature type="transmembrane region" description="Helical" evidence="1">
    <location>
        <begin position="133"/>
        <end position="152"/>
    </location>
</feature>
<feature type="transmembrane region" description="Helical" evidence="1">
    <location>
        <begin position="800"/>
        <end position="820"/>
    </location>
</feature>
<dbReference type="Proteomes" id="UP001152747">
    <property type="component" value="Unassembled WGS sequence"/>
</dbReference>
<dbReference type="PANTHER" id="PTHR46891">
    <property type="entry name" value="SERPENTINE RECEPTOR, CLASS H-RELATED"/>
    <property type="match status" value="1"/>
</dbReference>
<feature type="transmembrane region" description="Helical" evidence="1">
    <location>
        <begin position="699"/>
        <end position="719"/>
    </location>
</feature>
<feature type="transmembrane region" description="Helical" evidence="1">
    <location>
        <begin position="536"/>
        <end position="556"/>
    </location>
</feature>
<keyword evidence="3" id="KW-1185">Reference proteome</keyword>
<dbReference type="AlphaFoldDB" id="A0A9P1N4R2"/>
<feature type="transmembrane region" description="Helical" evidence="1">
    <location>
        <begin position="92"/>
        <end position="112"/>
    </location>
</feature>
<accession>A0A9P1N4R2</accession>
<feature type="transmembrane region" description="Helical" evidence="1">
    <location>
        <begin position="878"/>
        <end position="898"/>
    </location>
</feature>
<keyword evidence="1" id="KW-1133">Transmembrane helix</keyword>
<feature type="transmembrane region" description="Helical" evidence="1">
    <location>
        <begin position="12"/>
        <end position="33"/>
    </location>
</feature>
<feature type="transmembrane region" description="Helical" evidence="1">
    <location>
        <begin position="652"/>
        <end position="671"/>
    </location>
</feature>
<sequence>MIQLASPDILIIAYDVITFLSIPIYFLGFYCVIKKSPKGNKTLKICMLMSCFWCVVMDFIITVLVKPTLLFPEFCIYTLGWLTDYFDFSQEFQTYLVIFVIAAVGTSCVCIMENRYHHIKDIRIRSSTVQITIYTMDLSVAFIFEVILHFYIPDQQSSKKLMFEKMSLFPEAYYKLPMFVISVDKVFTLIKLAIFIFFIVGQFIIYFSVTYYELFMITNIAMSASTRKFQRLLFIDVTIQSVVPTVCIGAPFILLFGIGITGYYDQGLNNFMFLLVSLHGIISVSTMILIHRPFRRFLFRQKTGMSMDHKSVVSAIKNQSMIPKRRLTQSVSVRMNNQTFILTIMKVENPYFLLITYDIISLSSVPIYILGFYCVLKKCPKNSKNLKWCMLMSCVWCSIMDLVTNTLVKPMVLFPEFCLYTLGPLTKYFDFSQKIQVFMFVFGLAGVSTSCVCIIGNRYHHIKNIKMRPITFQLFLYSCNFSIQLLFMVSLYIFIPDQETALKIVFQNLPSIPSNFLQLKLPFVVSISKPFTLTKFSVIGSFQIVEFFIFFGVTYYQLFMITNNLMSNATRKFQKSLFIDVTIQSSVPILSMAIPLSYFIGAGIYDYYNQVGSPDFFTKSYDFISISSIPIYILGFYCVLTKCPKSSKSFKWCLLISCVWCVIMDLIMNTLVQPLTLSPAFCFYTLGPLTEYLYVSQEFQIFMFVFSVAGVSTSCVSIIGNRYQHIKQIKLSSFIFQSILTCLNLFATFLFILALYLFIPEQESALEHVFKSLPDLPPIFHQMRTPFVISINPLLTILKLSLIGTFITGEFVFLFGVTFYELFMITNHSMSHATKKLQKELYIDVAIQSMVPILLMAIPASYFVFAGIFTYYNQALNNIVFILFSLHGIVSVITMLLIHKPFRRFLFCTKVNTETKSEVIVQS</sequence>
<keyword evidence="1" id="KW-0812">Transmembrane</keyword>
<feature type="transmembrane region" description="Helical" evidence="1">
    <location>
        <begin position="388"/>
        <end position="408"/>
    </location>
</feature>
<feature type="transmembrane region" description="Helical" evidence="1">
    <location>
        <begin position="45"/>
        <end position="65"/>
    </location>
</feature>
<comment type="caution">
    <text evidence="2">The sequence shown here is derived from an EMBL/GenBank/DDBJ whole genome shotgun (WGS) entry which is preliminary data.</text>
</comment>
<feature type="transmembrane region" description="Helical" evidence="1">
    <location>
        <begin position="233"/>
        <end position="259"/>
    </location>
</feature>
<dbReference type="EMBL" id="CANHGI010000004">
    <property type="protein sequence ID" value="CAI5447926.1"/>
    <property type="molecule type" value="Genomic_DNA"/>
</dbReference>
<proteinExistence type="predicted"/>
<dbReference type="Pfam" id="PF10318">
    <property type="entry name" value="7TM_GPCR_Srh"/>
    <property type="match status" value="3"/>
</dbReference>
<feature type="transmembrane region" description="Helical" evidence="1">
    <location>
        <begin position="271"/>
        <end position="290"/>
    </location>
</feature>